<gene>
    <name evidence="9" type="ORF">SAMN02745123_00726</name>
</gene>
<reference evidence="10" key="1">
    <citation type="submission" date="2016-11" db="EMBL/GenBank/DDBJ databases">
        <authorList>
            <person name="Varghese N."/>
            <person name="Submissions S."/>
        </authorList>
    </citation>
    <scope>NUCLEOTIDE SEQUENCE [LARGE SCALE GENOMIC DNA]</scope>
    <source>
        <strain evidence="10">DSM 10349</strain>
    </source>
</reference>
<comment type="pathway">
    <text evidence="1">Porphyrin-containing compound metabolism; siroheme biosynthesis; sirohydrochlorin from precorrin-2: step 1/1.</text>
</comment>
<dbReference type="Gene3D" id="1.10.8.610">
    <property type="entry name" value="SirC, precorrin-2 dehydrogenase, C-terminal helical domain-like"/>
    <property type="match status" value="1"/>
</dbReference>
<evidence type="ECO:0000256" key="2">
    <source>
        <dbReference type="ARBA" id="ARBA00012400"/>
    </source>
</evidence>
<keyword evidence="3" id="KW-0560">Oxidoreductase</keyword>
<dbReference type="Pfam" id="PF10414">
    <property type="entry name" value="CysG_dimeriser"/>
    <property type="match status" value="1"/>
</dbReference>
<dbReference type="PANTHER" id="PTHR35330">
    <property type="entry name" value="SIROHEME BIOSYNTHESIS PROTEIN MET8"/>
    <property type="match status" value="1"/>
</dbReference>
<dbReference type="RefSeq" id="WP_072911030.1">
    <property type="nucleotide sequence ID" value="NZ_FRAR01000007.1"/>
</dbReference>
<dbReference type="GO" id="GO:0043115">
    <property type="term" value="F:precorrin-2 dehydrogenase activity"/>
    <property type="evidence" value="ECO:0007669"/>
    <property type="project" value="UniProtKB-EC"/>
</dbReference>
<evidence type="ECO:0000313" key="10">
    <source>
        <dbReference type="Proteomes" id="UP000183997"/>
    </source>
</evidence>
<evidence type="ECO:0000256" key="5">
    <source>
        <dbReference type="ARBA" id="ARBA00023244"/>
    </source>
</evidence>
<dbReference type="InterPro" id="IPR028161">
    <property type="entry name" value="Met8-like"/>
</dbReference>
<sequence>MSYLYPVYFKLDHKLCLVVGGGRVAERKIGSLLECGAVVRVVSPAVTPLIGQWNCQEKLELRQREYQPNDLDDAFLVFAATNQPKVNQRIVKDCQMKNLPINVVDDPENCNFTVPSVVRRGRLSIAVSTKGASPMLAAKIRRQLAEQFGPEYGEFLEILADLRQRILYEVEEIEERQEIFKKLIESDILELLRENKHGQVKERIDKCLSR</sequence>
<dbReference type="Pfam" id="PF14824">
    <property type="entry name" value="Sirohm_synth_M"/>
    <property type="match status" value="1"/>
</dbReference>
<dbReference type="GO" id="GO:0004325">
    <property type="term" value="F:ferrochelatase activity"/>
    <property type="evidence" value="ECO:0007669"/>
    <property type="project" value="InterPro"/>
</dbReference>
<dbReference type="PANTHER" id="PTHR35330:SF1">
    <property type="entry name" value="SIROHEME BIOSYNTHESIS PROTEIN MET8"/>
    <property type="match status" value="1"/>
</dbReference>
<dbReference type="InterPro" id="IPR006367">
    <property type="entry name" value="Sirohaem_synthase_N"/>
</dbReference>
<comment type="catalytic activity">
    <reaction evidence="6">
        <text>precorrin-2 + NAD(+) = sirohydrochlorin + NADH + 2 H(+)</text>
        <dbReference type="Rhea" id="RHEA:15613"/>
        <dbReference type="ChEBI" id="CHEBI:15378"/>
        <dbReference type="ChEBI" id="CHEBI:57540"/>
        <dbReference type="ChEBI" id="CHEBI:57945"/>
        <dbReference type="ChEBI" id="CHEBI:58351"/>
        <dbReference type="ChEBI" id="CHEBI:58827"/>
        <dbReference type="EC" id="1.3.1.76"/>
    </reaction>
</comment>
<evidence type="ECO:0000256" key="3">
    <source>
        <dbReference type="ARBA" id="ARBA00023002"/>
    </source>
</evidence>
<keyword evidence="4" id="KW-0520">NAD</keyword>
<evidence type="ECO:0000256" key="6">
    <source>
        <dbReference type="ARBA" id="ARBA00047561"/>
    </source>
</evidence>
<proteinExistence type="predicted"/>
<keyword evidence="5" id="KW-0627">Porphyrin biosynthesis</keyword>
<evidence type="ECO:0000313" key="9">
    <source>
        <dbReference type="EMBL" id="SHK11800.1"/>
    </source>
</evidence>
<dbReference type="InterPro" id="IPR028281">
    <property type="entry name" value="Sirohaem_synthase_central"/>
</dbReference>
<dbReference type="SUPFAM" id="SSF51735">
    <property type="entry name" value="NAD(P)-binding Rossmann-fold domains"/>
    <property type="match status" value="1"/>
</dbReference>
<evidence type="ECO:0000259" key="7">
    <source>
        <dbReference type="Pfam" id="PF10414"/>
    </source>
</evidence>
<organism evidence="9 10">
    <name type="scientific">Desulforamulus aeronauticus DSM 10349</name>
    <dbReference type="NCBI Taxonomy" id="1121421"/>
    <lineage>
        <taxon>Bacteria</taxon>
        <taxon>Bacillati</taxon>
        <taxon>Bacillota</taxon>
        <taxon>Clostridia</taxon>
        <taxon>Eubacteriales</taxon>
        <taxon>Peptococcaceae</taxon>
        <taxon>Desulforamulus</taxon>
    </lineage>
</organism>
<dbReference type="UniPathway" id="UPA00262">
    <property type="reaction ID" value="UER00222"/>
</dbReference>
<accession>A0A1M6PVB6</accession>
<evidence type="ECO:0000256" key="4">
    <source>
        <dbReference type="ARBA" id="ARBA00023027"/>
    </source>
</evidence>
<dbReference type="EC" id="1.3.1.76" evidence="2"/>
<dbReference type="InterPro" id="IPR042518">
    <property type="entry name" value="SirC_C"/>
</dbReference>
<dbReference type="OrthoDB" id="9773765at2"/>
<dbReference type="SUPFAM" id="SSF75615">
    <property type="entry name" value="Siroheme synthase middle domains-like"/>
    <property type="match status" value="1"/>
</dbReference>
<dbReference type="GO" id="GO:0019354">
    <property type="term" value="P:siroheme biosynthetic process"/>
    <property type="evidence" value="ECO:0007669"/>
    <property type="project" value="UniProtKB-UniPathway"/>
</dbReference>
<protein>
    <recommendedName>
        <fullName evidence="2">precorrin-2 dehydrogenase</fullName>
        <ecNumber evidence="2">1.3.1.76</ecNumber>
    </recommendedName>
</protein>
<dbReference type="InterPro" id="IPR036291">
    <property type="entry name" value="NAD(P)-bd_dom_sf"/>
</dbReference>
<dbReference type="AlphaFoldDB" id="A0A1M6PVB6"/>
<dbReference type="EMBL" id="FRAR01000007">
    <property type="protein sequence ID" value="SHK11800.1"/>
    <property type="molecule type" value="Genomic_DNA"/>
</dbReference>
<dbReference type="Pfam" id="PF13241">
    <property type="entry name" value="NAD_binding_7"/>
    <property type="match status" value="1"/>
</dbReference>
<keyword evidence="10" id="KW-1185">Reference proteome</keyword>
<dbReference type="InterPro" id="IPR019478">
    <property type="entry name" value="Sirohaem_synthase_dimer_dom"/>
</dbReference>
<dbReference type="NCBIfam" id="TIGR01470">
    <property type="entry name" value="cysG_Nterm"/>
    <property type="match status" value="1"/>
</dbReference>
<evidence type="ECO:0000259" key="8">
    <source>
        <dbReference type="Pfam" id="PF14824"/>
    </source>
</evidence>
<name>A0A1M6PVB6_9FIRM</name>
<dbReference type="Proteomes" id="UP000183997">
    <property type="component" value="Unassembled WGS sequence"/>
</dbReference>
<feature type="domain" description="Sirohaem synthase dimerisation" evidence="7">
    <location>
        <begin position="152"/>
        <end position="206"/>
    </location>
</feature>
<dbReference type="STRING" id="1121421.SAMN02745123_00726"/>
<evidence type="ECO:0000256" key="1">
    <source>
        <dbReference type="ARBA" id="ARBA00005010"/>
    </source>
</evidence>
<feature type="domain" description="Siroheme synthase central" evidence="8">
    <location>
        <begin position="120"/>
        <end position="147"/>
    </location>
</feature>
<dbReference type="Gene3D" id="3.40.50.720">
    <property type="entry name" value="NAD(P)-binding Rossmann-like Domain"/>
    <property type="match status" value="1"/>
</dbReference>